<dbReference type="Pfam" id="PF00884">
    <property type="entry name" value="Sulfatase"/>
    <property type="match status" value="1"/>
</dbReference>
<proteinExistence type="predicted"/>
<dbReference type="PANTHER" id="PTHR45953">
    <property type="entry name" value="IDURONATE 2-SULFATASE"/>
    <property type="match status" value="1"/>
</dbReference>
<dbReference type="PANTHER" id="PTHR45953:SF1">
    <property type="entry name" value="IDURONATE 2-SULFATASE"/>
    <property type="match status" value="1"/>
</dbReference>
<keyword evidence="5" id="KW-1185">Reference proteome</keyword>
<dbReference type="CDD" id="cd16148">
    <property type="entry name" value="sulfatase_like"/>
    <property type="match status" value="1"/>
</dbReference>
<reference evidence="4 5" key="1">
    <citation type="submission" date="2020-08" db="EMBL/GenBank/DDBJ databases">
        <title>Cohnella phylogeny.</title>
        <authorList>
            <person name="Dunlap C."/>
        </authorList>
    </citation>
    <scope>NUCLEOTIDE SEQUENCE [LARGE SCALE GENOMIC DNA]</scope>
    <source>
        <strain evidence="4 5">DSM 25241</strain>
    </source>
</reference>
<protein>
    <submittedName>
        <fullName evidence="4">Sulfatase</fullName>
    </submittedName>
</protein>
<accession>A0A841SXG7</accession>
<evidence type="ECO:0000259" key="3">
    <source>
        <dbReference type="Pfam" id="PF00884"/>
    </source>
</evidence>
<evidence type="ECO:0000313" key="4">
    <source>
        <dbReference type="EMBL" id="MBB6634520.1"/>
    </source>
</evidence>
<dbReference type="GO" id="GO:0008484">
    <property type="term" value="F:sulfuric ester hydrolase activity"/>
    <property type="evidence" value="ECO:0007669"/>
    <property type="project" value="TreeGrafter"/>
</dbReference>
<dbReference type="InterPro" id="IPR017850">
    <property type="entry name" value="Alkaline_phosphatase_core_sf"/>
</dbReference>
<dbReference type="InterPro" id="IPR000917">
    <property type="entry name" value="Sulfatase_N"/>
</dbReference>
<dbReference type="Proteomes" id="UP000535838">
    <property type="component" value="Unassembled WGS sequence"/>
</dbReference>
<dbReference type="AlphaFoldDB" id="A0A841SXG7"/>
<keyword evidence="2" id="KW-0378">Hydrolase</keyword>
<gene>
    <name evidence="4" type="ORF">H7B67_10405</name>
</gene>
<dbReference type="RefSeq" id="WP_185119758.1">
    <property type="nucleotide sequence ID" value="NZ_JACJVQ010000007.1"/>
</dbReference>
<feature type="domain" description="Sulfatase N-terminal" evidence="3">
    <location>
        <begin position="5"/>
        <end position="332"/>
    </location>
</feature>
<name>A0A841SXG7_9BACL</name>
<dbReference type="GO" id="GO:0005737">
    <property type="term" value="C:cytoplasm"/>
    <property type="evidence" value="ECO:0007669"/>
    <property type="project" value="TreeGrafter"/>
</dbReference>
<organism evidence="4 5">
    <name type="scientific">Cohnella thailandensis</name>
    <dbReference type="NCBI Taxonomy" id="557557"/>
    <lineage>
        <taxon>Bacteria</taxon>
        <taxon>Bacillati</taxon>
        <taxon>Bacillota</taxon>
        <taxon>Bacilli</taxon>
        <taxon>Bacillales</taxon>
        <taxon>Paenibacillaceae</taxon>
        <taxon>Cohnella</taxon>
    </lineage>
</organism>
<keyword evidence="1" id="KW-0479">Metal-binding</keyword>
<evidence type="ECO:0000313" key="5">
    <source>
        <dbReference type="Proteomes" id="UP000535838"/>
    </source>
</evidence>
<comment type="caution">
    <text evidence="4">The sequence shown here is derived from an EMBL/GenBank/DDBJ whole genome shotgun (WGS) entry which is preliminary data.</text>
</comment>
<evidence type="ECO:0000256" key="2">
    <source>
        <dbReference type="ARBA" id="ARBA00022801"/>
    </source>
</evidence>
<dbReference type="EMBL" id="JACJVQ010000007">
    <property type="protein sequence ID" value="MBB6634520.1"/>
    <property type="molecule type" value="Genomic_DNA"/>
</dbReference>
<sequence>MKAIMLMFDTLNRHLLPPYGCDWIHAPNFRRLAEKTVVFDQAYVGSMPCMPARRELHTGRHNFLHRSWGPIEPFDDSMPELLGNSGVYTHLSTDHQHYWEDGGATYHTRYSSCELIRGQEGDPWKGEVADPDHPESIGMKAMNKLVRQDWINRKYVREEKDFPQARTMENGLEFIRTNRHEDRWFLQIETFDPHEPFYAPQKYRDLYPHDYSGKHFDWPPYGPVTETKEEVDHLRFEYAALLSMCDRYLGKVLDVMDELDLWKDTLLIVNTDHGFLLGEHDWWAKSIMPYYDEIAHMPLFIWDPRSGKRGERRQSLVQTIDLAPTLLRYFGVGVPKDMQGKDLEATIASDRPVRDSAIFGMHGGHVNVTDGRYVYMRAPVAETNEPLFNYTLMPTHMRSRFSSEELRGAVLQPPFSFTKGMPTLKVQGVGSHKLAHSFGTLLFDLQADPKQQHPIQDAVLEHKMIELLKRNMEASEAPPEQYVRLGLA</sequence>
<dbReference type="GO" id="GO:0046872">
    <property type="term" value="F:metal ion binding"/>
    <property type="evidence" value="ECO:0007669"/>
    <property type="project" value="UniProtKB-KW"/>
</dbReference>
<evidence type="ECO:0000256" key="1">
    <source>
        <dbReference type="ARBA" id="ARBA00022723"/>
    </source>
</evidence>
<dbReference type="SUPFAM" id="SSF53649">
    <property type="entry name" value="Alkaline phosphatase-like"/>
    <property type="match status" value="1"/>
</dbReference>
<dbReference type="Gene3D" id="3.40.720.10">
    <property type="entry name" value="Alkaline Phosphatase, subunit A"/>
    <property type="match status" value="1"/>
</dbReference>